<dbReference type="PANTHER" id="PTHR11102">
    <property type="entry name" value="SEL-1-LIKE PROTEIN"/>
    <property type="match status" value="1"/>
</dbReference>
<dbReference type="eggNOG" id="KOG1550">
    <property type="taxonomic scope" value="Eukaryota"/>
</dbReference>
<organism evidence="2 3">
    <name type="scientific">Rhizopus delemar (strain RA 99-880 / ATCC MYA-4621 / FGSC 9543 / NRRL 43880)</name>
    <name type="common">Mucormycosis agent</name>
    <name type="synonym">Rhizopus arrhizus var. delemar</name>
    <dbReference type="NCBI Taxonomy" id="246409"/>
    <lineage>
        <taxon>Eukaryota</taxon>
        <taxon>Fungi</taxon>
        <taxon>Fungi incertae sedis</taxon>
        <taxon>Mucoromycota</taxon>
        <taxon>Mucoromycotina</taxon>
        <taxon>Mucoromycetes</taxon>
        <taxon>Mucorales</taxon>
        <taxon>Mucorineae</taxon>
        <taxon>Rhizopodaceae</taxon>
        <taxon>Rhizopus</taxon>
    </lineage>
</organism>
<dbReference type="InterPro" id="IPR050767">
    <property type="entry name" value="Sel1_AlgK"/>
</dbReference>
<dbReference type="GeneID" id="93607019"/>
<evidence type="ECO:0000256" key="1">
    <source>
        <dbReference type="ARBA" id="ARBA00038101"/>
    </source>
</evidence>
<dbReference type="SMART" id="SM00671">
    <property type="entry name" value="SEL1"/>
    <property type="match status" value="6"/>
</dbReference>
<dbReference type="VEuPathDB" id="FungiDB:RO3G_00047"/>
<gene>
    <name evidence="2" type="ORF">RO3G_00047</name>
</gene>
<evidence type="ECO:0000313" key="3">
    <source>
        <dbReference type="Proteomes" id="UP000009138"/>
    </source>
</evidence>
<dbReference type="EMBL" id="CH476732">
    <property type="protein sequence ID" value="EIE75343.1"/>
    <property type="molecule type" value="Genomic_DNA"/>
</dbReference>
<evidence type="ECO:0000313" key="2">
    <source>
        <dbReference type="EMBL" id="EIE75343.1"/>
    </source>
</evidence>
<dbReference type="AlphaFoldDB" id="I1BGL3"/>
<dbReference type="PANTHER" id="PTHR11102:SF161">
    <property type="match status" value="1"/>
</dbReference>
<dbReference type="RefSeq" id="XP_067510739.1">
    <property type="nucleotide sequence ID" value="XM_067654638.1"/>
</dbReference>
<evidence type="ECO:0008006" key="4">
    <source>
        <dbReference type="Google" id="ProtNLM"/>
    </source>
</evidence>
<dbReference type="Pfam" id="PF08238">
    <property type="entry name" value="Sel1"/>
    <property type="match status" value="5"/>
</dbReference>
<dbReference type="OMA" id="FSYALCM"/>
<name>I1BGL3_RHIO9</name>
<dbReference type="SUPFAM" id="SSF81901">
    <property type="entry name" value="HCP-like"/>
    <property type="match status" value="2"/>
</dbReference>
<comment type="similarity">
    <text evidence="1">Belongs to the sel-1 family.</text>
</comment>
<dbReference type="OrthoDB" id="2425131at2759"/>
<accession>I1BGL3</accession>
<dbReference type="Gene3D" id="1.25.40.10">
    <property type="entry name" value="Tetratricopeptide repeat domain"/>
    <property type="match status" value="2"/>
</dbReference>
<dbReference type="InParanoid" id="I1BGL3"/>
<dbReference type="InterPro" id="IPR011990">
    <property type="entry name" value="TPR-like_helical_dom_sf"/>
</dbReference>
<keyword evidence="3" id="KW-1185">Reference proteome</keyword>
<dbReference type="InterPro" id="IPR006597">
    <property type="entry name" value="Sel1-like"/>
</dbReference>
<proteinExistence type="inferred from homology"/>
<reference evidence="2 3" key="1">
    <citation type="journal article" date="2009" name="PLoS Genet.">
        <title>Genomic analysis of the basal lineage fungus Rhizopus oryzae reveals a whole-genome duplication.</title>
        <authorList>
            <person name="Ma L.-J."/>
            <person name="Ibrahim A.S."/>
            <person name="Skory C."/>
            <person name="Grabherr M.G."/>
            <person name="Burger G."/>
            <person name="Butler M."/>
            <person name="Elias M."/>
            <person name="Idnurm A."/>
            <person name="Lang B.F."/>
            <person name="Sone T."/>
            <person name="Abe A."/>
            <person name="Calvo S.E."/>
            <person name="Corrochano L.M."/>
            <person name="Engels R."/>
            <person name="Fu J."/>
            <person name="Hansberg W."/>
            <person name="Kim J.-M."/>
            <person name="Kodira C.D."/>
            <person name="Koehrsen M.J."/>
            <person name="Liu B."/>
            <person name="Miranda-Saavedra D."/>
            <person name="O'Leary S."/>
            <person name="Ortiz-Castellanos L."/>
            <person name="Poulter R."/>
            <person name="Rodriguez-Romero J."/>
            <person name="Ruiz-Herrera J."/>
            <person name="Shen Y.-Q."/>
            <person name="Zeng Q."/>
            <person name="Galagan J."/>
            <person name="Birren B.W."/>
            <person name="Cuomo C.A."/>
            <person name="Wickes B.L."/>
        </authorList>
    </citation>
    <scope>NUCLEOTIDE SEQUENCE [LARGE SCALE GENOMIC DNA]</scope>
    <source>
        <strain evidence="3">RA 99-880 / ATCC MYA-4621 / FGSC 9543 / NRRL 43880</strain>
    </source>
</reference>
<protein>
    <recommendedName>
        <fullName evidence="4">HCP-like protein</fullName>
    </recommendedName>
</protein>
<sequence length="378" mass="42432">MGGIFEPFLDNKIDKAKQEVISPKELLAKKNVEGRFYSCFYSFIKNCKDLLPDQEQLQLLIQHKQTSLSVEKQKELTQVVLDHIVNDTPLDYDNLLNLVDNKTTELTSFGNVILKTSKYGAPIALELYKVAMEKGDDRGAFSYANMVYRGYRGTVKDEEKGIQIMSQLAQKGHPYAQMNLAAIIMRTDPNRVDAALQLYELAGGAGLDSAYTELGRMYRLGYGVHQDHLKAVDYFKRGAQSGNPQCHFMLGVYYSSNLIGEPDQKRAFKYFQKAAVKGLPEAQYNVGLRFLKGIGIEPNGFNAAEFFRMAATQGFQLAQINLAGMYLEGRGVKKNLGEARQWLEKAVVSGGTIGKDAQKRLDELDEMEGKKKDRCVIM</sequence>
<dbReference type="STRING" id="246409.I1BGL3"/>
<dbReference type="Proteomes" id="UP000009138">
    <property type="component" value="Unassembled WGS sequence"/>
</dbReference>